<dbReference type="Proteomes" id="UP000789524">
    <property type="component" value="Unassembled WGS sequence"/>
</dbReference>
<evidence type="ECO:0000313" key="1">
    <source>
        <dbReference type="EMBL" id="CAG9560358.1"/>
    </source>
</evidence>
<accession>A0A8J2QF00</accession>
<protein>
    <submittedName>
        <fullName evidence="1">(African queen) hypothetical protein</fullName>
    </submittedName>
</protein>
<keyword evidence="2" id="KW-1185">Reference proteome</keyword>
<dbReference type="AlphaFoldDB" id="A0A8J2QF00"/>
<reference evidence="1" key="1">
    <citation type="submission" date="2021-09" db="EMBL/GenBank/DDBJ databases">
        <authorList>
            <person name="Martin H S."/>
        </authorList>
    </citation>
    <scope>NUCLEOTIDE SEQUENCE</scope>
</reference>
<evidence type="ECO:0000313" key="2">
    <source>
        <dbReference type="Proteomes" id="UP000789524"/>
    </source>
</evidence>
<proteinExistence type="predicted"/>
<comment type="caution">
    <text evidence="1">The sequence shown here is derived from an EMBL/GenBank/DDBJ whole genome shotgun (WGS) entry which is preliminary data.</text>
</comment>
<organism evidence="1 2">
    <name type="scientific">Danaus chrysippus</name>
    <name type="common">African queen</name>
    <dbReference type="NCBI Taxonomy" id="151541"/>
    <lineage>
        <taxon>Eukaryota</taxon>
        <taxon>Metazoa</taxon>
        <taxon>Ecdysozoa</taxon>
        <taxon>Arthropoda</taxon>
        <taxon>Hexapoda</taxon>
        <taxon>Insecta</taxon>
        <taxon>Pterygota</taxon>
        <taxon>Neoptera</taxon>
        <taxon>Endopterygota</taxon>
        <taxon>Lepidoptera</taxon>
        <taxon>Glossata</taxon>
        <taxon>Ditrysia</taxon>
        <taxon>Papilionoidea</taxon>
        <taxon>Nymphalidae</taxon>
        <taxon>Danainae</taxon>
        <taxon>Danaini</taxon>
        <taxon>Danaina</taxon>
        <taxon>Danaus</taxon>
        <taxon>Anosia</taxon>
    </lineage>
</organism>
<dbReference type="OrthoDB" id="8120898at2759"/>
<sequence>MVDYFIYAKDCSDSMNRTEYYYSNNLKTLEQFKYDVERIKEQSVAQEPARQFKILYLLWSDVCREVNEDEVDLKNYISCGVSGLSNIYICERRDPGCLIRYLRKNYITCENDRIKLLHIVTNGMISRKTIDECIELNKGIDYETLVFHAFEEYPERIDLSVAVPFFKSRCNVYYNNELYDSTDISKEFDYDKINIDNFAVEMQQLKSYIKLKFINKFKQDADVLQEIEKLQNLRTRMQRELSDNTPKCPFFDRMEEKERKILMRTFDMDKYKSYMFMAYCMRTDVDKYVAVMVDYIKDRSKSCSFDVLKFGSKVSESVKENQIYDDDDDSTDDEGIKLVPIEDEESILDDLFFRQQFDNV</sequence>
<name>A0A8J2QF00_9NEOP</name>
<gene>
    <name evidence="1" type="ORF">DCHRY22_LOCUS2035</name>
</gene>
<dbReference type="EMBL" id="CAKASE010000045">
    <property type="protein sequence ID" value="CAG9560358.1"/>
    <property type="molecule type" value="Genomic_DNA"/>
</dbReference>